<gene>
    <name evidence="1" type="ORF">PMYSY11_2965</name>
</gene>
<sequence length="50" mass="5508">MSTSQQLGGKELNLCVQGTLTPEAGYLYDHFSQQLSAPSPEIYQAHKLRA</sequence>
<name>A0A653E5J7_9PSED</name>
<protein>
    <submittedName>
        <fullName evidence="1">Uncharacterized protein</fullName>
    </submittedName>
</protein>
<reference evidence="1" key="1">
    <citation type="submission" date="2019-02" db="EMBL/GenBank/DDBJ databases">
        <authorList>
            <consortium name="Genoscope - CEA"/>
            <person name="William W."/>
        </authorList>
    </citation>
    <scope>NUCLEOTIDE SEQUENCE [LARGE SCALE GENOMIC DNA]</scope>
    <source>
        <strain evidence="1">YSy11</strain>
    </source>
</reference>
<dbReference type="EMBL" id="LR215729">
    <property type="protein sequence ID" value="VEV98009.1"/>
    <property type="molecule type" value="Genomic_DNA"/>
</dbReference>
<organism evidence="1">
    <name type="scientific">Pseudomonas marincola</name>
    <dbReference type="NCBI Taxonomy" id="437900"/>
    <lineage>
        <taxon>Bacteria</taxon>
        <taxon>Pseudomonadati</taxon>
        <taxon>Pseudomonadota</taxon>
        <taxon>Gammaproteobacteria</taxon>
        <taxon>Pseudomonadales</taxon>
        <taxon>Pseudomonadaceae</taxon>
        <taxon>Pseudomonas</taxon>
    </lineage>
</organism>
<dbReference type="AlphaFoldDB" id="A0A653E5J7"/>
<proteinExistence type="predicted"/>
<accession>A0A653E5J7</accession>
<evidence type="ECO:0000313" key="1">
    <source>
        <dbReference type="EMBL" id="VEV98009.1"/>
    </source>
</evidence>